<accession>A0ABR1URE4</accession>
<reference evidence="2 3" key="1">
    <citation type="submission" date="2023-01" db="EMBL/GenBank/DDBJ databases">
        <title>Analysis of 21 Apiospora genomes using comparative genomics revels a genus with tremendous synthesis potential of carbohydrate active enzymes and secondary metabolites.</title>
        <authorList>
            <person name="Sorensen T."/>
        </authorList>
    </citation>
    <scope>NUCLEOTIDE SEQUENCE [LARGE SCALE GENOMIC DNA]</scope>
    <source>
        <strain evidence="2 3">CBS 135458</strain>
    </source>
</reference>
<comment type="caution">
    <text evidence="2">The sequence shown here is derived from an EMBL/GenBank/DDBJ whole genome shotgun (WGS) entry which is preliminary data.</text>
</comment>
<evidence type="ECO:0000313" key="2">
    <source>
        <dbReference type="EMBL" id="KAK8061467.1"/>
    </source>
</evidence>
<feature type="domain" description="Protein kinase" evidence="1">
    <location>
        <begin position="54"/>
        <end position="439"/>
    </location>
</feature>
<sequence>MFRDSSQLLENLKTAYALAWLSRTGIGIQGKQDILQTTQESSRIFRKEFDYTHFIFKRTLGWGGFGLALKYEQVDANGQHVAYASVKVPRAAHVETIASFKHETRYYMRFEASEHIPRLLHFPPGMTEEQDDGTKALPEGNDQFWVNSSGLHLLVHHAMILEYLEYGDLNELMHKTLWRFFLCSVVVTRGCIAMAYPRKSEAQLEAMIQSQQAQHRNGGASAANADIPWREVMLLKLRSRLIHRDLDPGNVFLGKPDAGDTEHSFHPVAKVSNSPIPHPWVHVTCFIPPAALTLYVLFQIADFGAMWDAAKGQGLLYVDAPGLGKTRQAALARASDTLFFLYQQEQFDDYVHQGAGSFGDWTNIWGIGMIMFNIMTLTVWRPHTRESRFVPIPTPTDPNRIVETFGWYLDDTQPWPTPRSADAMKFYDYDKDLRELGWI</sequence>
<evidence type="ECO:0000313" key="3">
    <source>
        <dbReference type="Proteomes" id="UP001480595"/>
    </source>
</evidence>
<name>A0ABR1URE4_9PEZI</name>
<dbReference type="InterPro" id="IPR000719">
    <property type="entry name" value="Prot_kinase_dom"/>
</dbReference>
<gene>
    <name evidence="2" type="ORF">PG994_007833</name>
</gene>
<dbReference type="GeneID" id="92092305"/>
<dbReference type="InterPro" id="IPR011009">
    <property type="entry name" value="Kinase-like_dom_sf"/>
</dbReference>
<evidence type="ECO:0000259" key="1">
    <source>
        <dbReference type="PROSITE" id="PS50011"/>
    </source>
</evidence>
<dbReference type="SUPFAM" id="SSF56112">
    <property type="entry name" value="Protein kinase-like (PK-like)"/>
    <property type="match status" value="1"/>
</dbReference>
<proteinExistence type="predicted"/>
<protein>
    <submittedName>
        <fullName evidence="2">Kinase-like domain-containing protein</fullName>
    </submittedName>
</protein>
<organism evidence="2 3">
    <name type="scientific">Apiospora phragmitis</name>
    <dbReference type="NCBI Taxonomy" id="2905665"/>
    <lineage>
        <taxon>Eukaryota</taxon>
        <taxon>Fungi</taxon>
        <taxon>Dikarya</taxon>
        <taxon>Ascomycota</taxon>
        <taxon>Pezizomycotina</taxon>
        <taxon>Sordariomycetes</taxon>
        <taxon>Xylariomycetidae</taxon>
        <taxon>Amphisphaeriales</taxon>
        <taxon>Apiosporaceae</taxon>
        <taxon>Apiospora</taxon>
    </lineage>
</organism>
<dbReference type="PROSITE" id="PS50011">
    <property type="entry name" value="PROTEIN_KINASE_DOM"/>
    <property type="match status" value="1"/>
</dbReference>
<dbReference type="EMBL" id="JAQQWL010000008">
    <property type="protein sequence ID" value="KAK8061467.1"/>
    <property type="molecule type" value="Genomic_DNA"/>
</dbReference>
<dbReference type="Proteomes" id="UP001480595">
    <property type="component" value="Unassembled WGS sequence"/>
</dbReference>
<keyword evidence="3" id="KW-1185">Reference proteome</keyword>
<dbReference type="RefSeq" id="XP_066714729.1">
    <property type="nucleotide sequence ID" value="XM_066859242.1"/>
</dbReference>